<dbReference type="EMBL" id="CP163439">
    <property type="protein sequence ID" value="XDQ35177.1"/>
    <property type="molecule type" value="Genomic_DNA"/>
</dbReference>
<evidence type="ECO:0000313" key="2">
    <source>
        <dbReference type="EMBL" id="XDQ35177.1"/>
    </source>
</evidence>
<organism evidence="2">
    <name type="scientific">Streptomyces sp. R28</name>
    <dbReference type="NCBI Taxonomy" id="3238628"/>
    <lineage>
        <taxon>Bacteria</taxon>
        <taxon>Bacillati</taxon>
        <taxon>Actinomycetota</taxon>
        <taxon>Actinomycetes</taxon>
        <taxon>Kitasatosporales</taxon>
        <taxon>Streptomycetaceae</taxon>
        <taxon>Streptomyces</taxon>
    </lineage>
</organism>
<name>A0AB39PY56_9ACTN</name>
<feature type="region of interest" description="Disordered" evidence="1">
    <location>
        <begin position="33"/>
        <end position="52"/>
    </location>
</feature>
<sequence length="133" mass="13756">MATPLRTKRLGRTLSAITITITIATLTALAAAARARPGGDSRPHTPAPGFLLTDGRYTGFDVPAAQQGTSPFDIDNRGRITGKYNSGTASSGAGADEHGFVRNRAGRFTTVDVPGARSTSPFGINDRGELVGA</sequence>
<dbReference type="AlphaFoldDB" id="A0AB39PY56"/>
<evidence type="ECO:0000256" key="1">
    <source>
        <dbReference type="SAM" id="MobiDB-lite"/>
    </source>
</evidence>
<reference evidence="2" key="1">
    <citation type="submission" date="2024-07" db="EMBL/GenBank/DDBJ databases">
        <authorList>
            <person name="Yu S.T."/>
        </authorList>
    </citation>
    <scope>NUCLEOTIDE SEQUENCE</scope>
    <source>
        <strain evidence="2">R28</strain>
    </source>
</reference>
<dbReference type="RefSeq" id="WP_369169742.1">
    <property type="nucleotide sequence ID" value="NZ_CP163439.1"/>
</dbReference>
<accession>A0AB39PY56</accession>
<protein>
    <submittedName>
        <fullName evidence="2">Uncharacterized protein</fullName>
    </submittedName>
</protein>
<gene>
    <name evidence="2" type="ORF">AB5J49_18570</name>
</gene>
<feature type="region of interest" description="Disordered" evidence="1">
    <location>
        <begin position="62"/>
        <end position="98"/>
    </location>
</feature>
<proteinExistence type="predicted"/>